<gene>
    <name evidence="5" type="ORF">ABV408_16690</name>
</gene>
<reference evidence="5" key="1">
    <citation type="submission" date="2024-06" db="EMBL/GenBank/DDBJ databases">
        <title>Complete genome of Salinicola endophyticus HNIBRBA4755.</title>
        <authorList>
            <person name="Shin S.Y."/>
            <person name="Kang H."/>
            <person name="Song J."/>
        </authorList>
    </citation>
    <scope>NUCLEOTIDE SEQUENCE</scope>
    <source>
        <strain evidence="5">HNIBRBA4755</strain>
    </source>
</reference>
<keyword evidence="1" id="KW-1133">Transmembrane helix</keyword>
<evidence type="ECO:0000259" key="2">
    <source>
        <dbReference type="PROSITE" id="PS50113"/>
    </source>
</evidence>
<dbReference type="InterPro" id="IPR035919">
    <property type="entry name" value="EAL_sf"/>
</dbReference>
<dbReference type="InterPro" id="IPR000160">
    <property type="entry name" value="GGDEF_dom"/>
</dbReference>
<protein>
    <submittedName>
        <fullName evidence="5">EAL domain-containing protein</fullName>
    </submittedName>
</protein>
<name>A0AB74U949_9GAMM</name>
<accession>A0AB74U949</accession>
<dbReference type="NCBIfam" id="TIGR00229">
    <property type="entry name" value="sensory_box"/>
    <property type="match status" value="1"/>
</dbReference>
<dbReference type="InterPro" id="IPR035965">
    <property type="entry name" value="PAS-like_dom_sf"/>
</dbReference>
<dbReference type="Gene3D" id="3.20.20.450">
    <property type="entry name" value="EAL domain"/>
    <property type="match status" value="1"/>
</dbReference>
<dbReference type="PROSITE" id="PS50113">
    <property type="entry name" value="PAC"/>
    <property type="match status" value="1"/>
</dbReference>
<dbReference type="NCBIfam" id="TIGR00254">
    <property type="entry name" value="GGDEF"/>
    <property type="match status" value="1"/>
</dbReference>
<evidence type="ECO:0000313" key="5">
    <source>
        <dbReference type="EMBL" id="XCJ79063.1"/>
    </source>
</evidence>
<dbReference type="SUPFAM" id="SSF55073">
    <property type="entry name" value="Nucleotide cyclase"/>
    <property type="match status" value="1"/>
</dbReference>
<dbReference type="InterPro" id="IPR029150">
    <property type="entry name" value="dCache_3"/>
</dbReference>
<dbReference type="SMART" id="SM00267">
    <property type="entry name" value="GGDEF"/>
    <property type="match status" value="1"/>
</dbReference>
<evidence type="ECO:0000259" key="3">
    <source>
        <dbReference type="PROSITE" id="PS50883"/>
    </source>
</evidence>
<dbReference type="InterPro" id="IPR052155">
    <property type="entry name" value="Biofilm_reg_signaling"/>
</dbReference>
<dbReference type="PROSITE" id="PS50883">
    <property type="entry name" value="EAL"/>
    <property type="match status" value="1"/>
</dbReference>
<dbReference type="InterPro" id="IPR029787">
    <property type="entry name" value="Nucleotide_cyclase"/>
</dbReference>
<sequence>MRAHERTFKLDLKWRAMLLTSFLLLGLTILIVWVSNRALMDQFADARRDFYDRQRQEVHFNIQRSADAMRQMASLVAASEPLGNALLHADTERASLALRALWPTLQLDAGVDEVIVYDRSLNVITSTGRESSAAPTPIDRVWLRGVLAREEPADRLRCRQSCQQYEAVPVLAEGTDAGVVVLSRSLADVTRYVQMSSGSEVALLVRQEGGAGGKRFLPRWDALLTALTHEAELLPFIKALTQQYAWETIEGRSLSYSQDGRTYELSTIPIAGTDSGSDTRGSFLLVSDVTTQMESIASTTNTILLISLGGWLAAECILYLILRYRMDQLRAISRKLPLLADRQYYVMRQGRQARRSLFVDEIDTLEKTAIDLEIQLEGLEKEVSKRGSELETRVRELARERDFISGLMNTAEVLVVTHRRDGRMTLVNRFCQVMTGLDEQALKQRSFPATFAVERFDEEEIFAHGSQQESTFVAVDGTKRTIVWYHTPLRTEEGGSEVISVGVDITERKTAENQLSWLANRDPLTELYNRRFFEDALRRAVVTGHFGAVLYLDLDRFKDVNELSGHHSGDRLLRTVAATLAELNLGSIVARLGGDEFAVLMEHASADLAIERAKQIAEELEHRSLHVDGRTHRASASIGIALYPDNGDSPDELMANADYAMYRAKEDATQRWHLLTPDQQGREDLKNRVFWIERIRNALLHDQFELLVQPIFRLKDLTIQHYEALLRMRQEDGGYLSPGAFIPVAERTGQIVAIDRWVLSHGIALLSRRSDEVINLAVNLSGQSLNDRTLTTFLREEFDKWQVKPHRLVVEVTETAAVTDFTSARGVLEEIRRLGCQVALDDFGVGFSSFYYLGQLPSDYIKIDGSFITTLLDSEESRLIVKAIADIARGLGKKTVAEFVDKSSILPFLANYNIDYAQGFYFGKPMLARDAGFG</sequence>
<dbReference type="CDD" id="cd01948">
    <property type="entry name" value="EAL"/>
    <property type="match status" value="1"/>
</dbReference>
<evidence type="ECO:0000256" key="1">
    <source>
        <dbReference type="SAM" id="Phobius"/>
    </source>
</evidence>
<keyword evidence="1" id="KW-0812">Transmembrane</keyword>
<dbReference type="Pfam" id="PF14827">
    <property type="entry name" value="dCache_3"/>
    <property type="match status" value="1"/>
</dbReference>
<dbReference type="PANTHER" id="PTHR44757:SF4">
    <property type="entry name" value="DIGUANYLATE CYCLASE DGCE-RELATED"/>
    <property type="match status" value="1"/>
</dbReference>
<feature type="transmembrane region" description="Helical" evidence="1">
    <location>
        <begin position="12"/>
        <end position="34"/>
    </location>
</feature>
<dbReference type="CDD" id="cd01949">
    <property type="entry name" value="GGDEF"/>
    <property type="match status" value="1"/>
</dbReference>
<dbReference type="InterPro" id="IPR000700">
    <property type="entry name" value="PAS-assoc_C"/>
</dbReference>
<dbReference type="SMART" id="SM00052">
    <property type="entry name" value="EAL"/>
    <property type="match status" value="1"/>
</dbReference>
<dbReference type="PANTHER" id="PTHR44757">
    <property type="entry name" value="DIGUANYLATE CYCLASE DGCP"/>
    <property type="match status" value="1"/>
</dbReference>
<dbReference type="RefSeq" id="WP_353980021.1">
    <property type="nucleotide sequence ID" value="NZ_CP159578.1"/>
</dbReference>
<dbReference type="InterPro" id="IPR000014">
    <property type="entry name" value="PAS"/>
</dbReference>
<dbReference type="Pfam" id="PF00563">
    <property type="entry name" value="EAL"/>
    <property type="match status" value="1"/>
</dbReference>
<dbReference type="Pfam" id="PF00990">
    <property type="entry name" value="GGDEF"/>
    <property type="match status" value="1"/>
</dbReference>
<keyword evidence="1" id="KW-0472">Membrane</keyword>
<dbReference type="EMBL" id="CP159578">
    <property type="protein sequence ID" value="XCJ79063.1"/>
    <property type="molecule type" value="Genomic_DNA"/>
</dbReference>
<feature type="domain" description="PAC" evidence="2">
    <location>
        <begin position="466"/>
        <end position="517"/>
    </location>
</feature>
<dbReference type="PROSITE" id="PS50887">
    <property type="entry name" value="GGDEF"/>
    <property type="match status" value="1"/>
</dbReference>
<dbReference type="InterPro" id="IPR001633">
    <property type="entry name" value="EAL_dom"/>
</dbReference>
<proteinExistence type="predicted"/>
<evidence type="ECO:0000259" key="4">
    <source>
        <dbReference type="PROSITE" id="PS50887"/>
    </source>
</evidence>
<dbReference type="SUPFAM" id="SSF141868">
    <property type="entry name" value="EAL domain-like"/>
    <property type="match status" value="1"/>
</dbReference>
<dbReference type="SUPFAM" id="SSF55785">
    <property type="entry name" value="PYP-like sensor domain (PAS domain)"/>
    <property type="match status" value="1"/>
</dbReference>
<dbReference type="Gene3D" id="3.30.70.270">
    <property type="match status" value="1"/>
</dbReference>
<organism evidence="5">
    <name type="scientific">Salinicola endophyticus</name>
    <dbReference type="NCBI Taxonomy" id="1949083"/>
    <lineage>
        <taxon>Bacteria</taxon>
        <taxon>Pseudomonadati</taxon>
        <taxon>Pseudomonadota</taxon>
        <taxon>Gammaproteobacteria</taxon>
        <taxon>Oceanospirillales</taxon>
        <taxon>Halomonadaceae</taxon>
        <taxon>Salinicola</taxon>
    </lineage>
</organism>
<feature type="domain" description="EAL" evidence="3">
    <location>
        <begin position="688"/>
        <end position="934"/>
    </location>
</feature>
<dbReference type="InterPro" id="IPR043128">
    <property type="entry name" value="Rev_trsase/Diguanyl_cyclase"/>
</dbReference>
<dbReference type="Gene3D" id="3.30.450.20">
    <property type="entry name" value="PAS domain"/>
    <property type="match status" value="1"/>
</dbReference>
<feature type="domain" description="GGDEF" evidence="4">
    <location>
        <begin position="545"/>
        <end position="677"/>
    </location>
</feature>
<dbReference type="AlphaFoldDB" id="A0AB74U949"/>